<evidence type="ECO:0000256" key="13">
    <source>
        <dbReference type="SAM" id="SignalP"/>
    </source>
</evidence>
<feature type="domain" description="TonB-dependent receptor-like beta-barrel" evidence="14">
    <location>
        <begin position="270"/>
        <end position="723"/>
    </location>
</feature>
<feature type="signal peptide" evidence="13">
    <location>
        <begin position="1"/>
        <end position="22"/>
    </location>
</feature>
<reference evidence="16 17" key="1">
    <citation type="submission" date="2020-12" db="EMBL/GenBank/DDBJ databases">
        <title>Oil enriched cultivation method for isolating marine PHA-producing bacteria.</title>
        <authorList>
            <person name="Zheng W."/>
            <person name="Yu S."/>
            <person name="Huang Y."/>
        </authorList>
    </citation>
    <scope>NUCLEOTIDE SEQUENCE [LARGE SCALE GENOMIC DNA]</scope>
    <source>
        <strain evidence="16 17">SN0-2</strain>
    </source>
</reference>
<evidence type="ECO:0000256" key="4">
    <source>
        <dbReference type="ARBA" id="ARBA00022496"/>
    </source>
</evidence>
<evidence type="ECO:0000256" key="11">
    <source>
        <dbReference type="PROSITE-ProRule" id="PRU01360"/>
    </source>
</evidence>
<accession>A0ABS3E8E6</accession>
<dbReference type="InterPro" id="IPR036942">
    <property type="entry name" value="Beta-barrel_TonB_sf"/>
</dbReference>
<evidence type="ECO:0000313" key="16">
    <source>
        <dbReference type="EMBL" id="MBN8431324.1"/>
    </source>
</evidence>
<dbReference type="Proteomes" id="UP000664293">
    <property type="component" value="Unassembled WGS sequence"/>
</dbReference>
<evidence type="ECO:0000256" key="10">
    <source>
        <dbReference type="ARBA" id="ARBA00023237"/>
    </source>
</evidence>
<dbReference type="PANTHER" id="PTHR32552:SF81">
    <property type="entry name" value="TONB-DEPENDENT OUTER MEMBRANE RECEPTOR"/>
    <property type="match status" value="1"/>
</dbReference>
<evidence type="ECO:0000256" key="8">
    <source>
        <dbReference type="ARBA" id="ARBA00023077"/>
    </source>
</evidence>
<comment type="subcellular location">
    <subcellularLocation>
        <location evidence="1 11">Cell outer membrane</location>
        <topology evidence="1 11">Multi-pass membrane protein</topology>
    </subcellularLocation>
</comment>
<feature type="chain" id="PRO_5047368260" evidence="13">
    <location>
        <begin position="23"/>
        <end position="764"/>
    </location>
</feature>
<keyword evidence="8 12" id="KW-0798">TonB box</keyword>
<evidence type="ECO:0000313" key="17">
    <source>
        <dbReference type="Proteomes" id="UP000664293"/>
    </source>
</evidence>
<evidence type="ECO:0000256" key="7">
    <source>
        <dbReference type="ARBA" id="ARBA00023065"/>
    </source>
</evidence>
<name>A0ABS3E8E6_9GAMM</name>
<keyword evidence="16" id="KW-0675">Receptor</keyword>
<evidence type="ECO:0000259" key="15">
    <source>
        <dbReference type="Pfam" id="PF07715"/>
    </source>
</evidence>
<evidence type="ECO:0000256" key="5">
    <source>
        <dbReference type="ARBA" id="ARBA00022692"/>
    </source>
</evidence>
<keyword evidence="2 11" id="KW-0813">Transport</keyword>
<dbReference type="PROSITE" id="PS52016">
    <property type="entry name" value="TONB_DEPENDENT_REC_3"/>
    <property type="match status" value="1"/>
</dbReference>
<comment type="caution">
    <text evidence="16">The sequence shown here is derived from an EMBL/GenBank/DDBJ whole genome shotgun (WGS) entry which is preliminary data.</text>
</comment>
<dbReference type="SUPFAM" id="SSF56935">
    <property type="entry name" value="Porins"/>
    <property type="match status" value="1"/>
</dbReference>
<sequence>MQMTRKALYLGISLAISGGAMAQQDAQSEDKAKAGGAIEELTVTATKREASVQDVSVSVTALGEEALKMGGIEDVSRLENLVPGMQFGQSGSEVRLAIRGTRTNNVGSEAEQVVGIFEDGVYVPTTTQATGAYVDVERVEVLRGPQGTLYGRNTFGGTINIHTRAPDFDSVNGYVSALGGSYDRHKFEGAMNVPITDTLAVRFAMMDEAHDGYIENTVVNGSADDMNDKDISYFRGSLRWQPMDELDITLRAGTSDQGGNGSAIWGYQQIGAYRDGVYVDGHQFAPDDASDNFDQGPWKVARNMASSVDLQSDFATLAVKADLGFASLQYTGNYTQFDGEQTYDPDYTDGGDGDTSGFVGWVSDQNTRSHELQLSSNGDGALEWMLGAYWFEQASGWNWLERSSGTPEIPHWDNQGDYTSDSVGYFGHATLHATEDLRFVAGLRYAEDSKQQRDPLDWSTWRIEGDDVVVDALEGQGVPGEWDDILWKGAVEFDLNDDQMVYGQVSTGYRAGGINFVREGVPLTYDPETVKAWEIGYKSAWFDNALVFNAAAYLNQYRNMQAQSFVVLNGTASEFTENGGSLDSTGLELEATWIPAENWRISASAAFMNAEFDRYEVSKVQGLGSLDGRQDLTDPDAPLLDLKGYSPALSPDMTLGLQVSYDFLLNDGSRIRPYLQTYYSADYYAYDINVEGAKQDAYTKTDLRLIWESPSASTEVQAFVMNLEDEAVLNRVVVFNPSADPSIASLQANFGNPRTWGMNVSYHF</sequence>
<comment type="similarity">
    <text evidence="11 12">Belongs to the TonB-dependent receptor family.</text>
</comment>
<keyword evidence="6" id="KW-0408">Iron</keyword>
<gene>
    <name evidence="16" type="ORF">JF535_10730</name>
</gene>
<dbReference type="RefSeq" id="WP_207001947.1">
    <property type="nucleotide sequence ID" value="NZ_JAEKJR010000002.1"/>
</dbReference>
<keyword evidence="10 11" id="KW-0998">Cell outer membrane</keyword>
<evidence type="ECO:0000256" key="1">
    <source>
        <dbReference type="ARBA" id="ARBA00004571"/>
    </source>
</evidence>
<evidence type="ECO:0000256" key="9">
    <source>
        <dbReference type="ARBA" id="ARBA00023136"/>
    </source>
</evidence>
<dbReference type="EMBL" id="JAEKJR010000002">
    <property type="protein sequence ID" value="MBN8431324.1"/>
    <property type="molecule type" value="Genomic_DNA"/>
</dbReference>
<evidence type="ECO:0000259" key="14">
    <source>
        <dbReference type="Pfam" id="PF00593"/>
    </source>
</evidence>
<dbReference type="InterPro" id="IPR000531">
    <property type="entry name" value="Beta-barrel_TonB"/>
</dbReference>
<dbReference type="Gene3D" id="2.40.170.20">
    <property type="entry name" value="TonB-dependent receptor, beta-barrel domain"/>
    <property type="match status" value="1"/>
</dbReference>
<keyword evidence="3 11" id="KW-1134">Transmembrane beta strand</keyword>
<keyword evidence="9 11" id="KW-0472">Membrane</keyword>
<keyword evidence="17" id="KW-1185">Reference proteome</keyword>
<dbReference type="InterPro" id="IPR039426">
    <property type="entry name" value="TonB-dep_rcpt-like"/>
</dbReference>
<organism evidence="16 17">
    <name type="scientific">Microbulbifer salipaludis</name>
    <dbReference type="NCBI Taxonomy" id="187980"/>
    <lineage>
        <taxon>Bacteria</taxon>
        <taxon>Pseudomonadati</taxon>
        <taxon>Pseudomonadota</taxon>
        <taxon>Gammaproteobacteria</taxon>
        <taxon>Cellvibrionales</taxon>
        <taxon>Microbulbiferaceae</taxon>
        <taxon>Microbulbifer</taxon>
    </lineage>
</organism>
<evidence type="ECO:0000256" key="12">
    <source>
        <dbReference type="RuleBase" id="RU003357"/>
    </source>
</evidence>
<keyword evidence="7" id="KW-0406">Ion transport</keyword>
<evidence type="ECO:0000256" key="6">
    <source>
        <dbReference type="ARBA" id="ARBA00023004"/>
    </source>
</evidence>
<evidence type="ECO:0000256" key="3">
    <source>
        <dbReference type="ARBA" id="ARBA00022452"/>
    </source>
</evidence>
<dbReference type="Pfam" id="PF07715">
    <property type="entry name" value="Plug"/>
    <property type="match status" value="1"/>
</dbReference>
<dbReference type="Pfam" id="PF00593">
    <property type="entry name" value="TonB_dep_Rec_b-barrel"/>
    <property type="match status" value="1"/>
</dbReference>
<keyword evidence="5 11" id="KW-0812">Transmembrane</keyword>
<keyword evidence="13" id="KW-0732">Signal</keyword>
<feature type="domain" description="TonB-dependent receptor plug" evidence="15">
    <location>
        <begin position="52"/>
        <end position="158"/>
    </location>
</feature>
<dbReference type="InterPro" id="IPR012910">
    <property type="entry name" value="Plug_dom"/>
</dbReference>
<evidence type="ECO:0000256" key="2">
    <source>
        <dbReference type="ARBA" id="ARBA00022448"/>
    </source>
</evidence>
<protein>
    <submittedName>
        <fullName evidence="16">TonB-dependent receptor</fullName>
    </submittedName>
</protein>
<keyword evidence="4" id="KW-0410">Iron transport</keyword>
<proteinExistence type="inferred from homology"/>
<dbReference type="PANTHER" id="PTHR32552">
    <property type="entry name" value="FERRICHROME IRON RECEPTOR-RELATED"/>
    <property type="match status" value="1"/>
</dbReference>